<evidence type="ECO:0000259" key="8">
    <source>
        <dbReference type="Pfam" id="PF12804"/>
    </source>
</evidence>
<keyword evidence="3" id="KW-0479">Metal-binding</keyword>
<dbReference type="AlphaFoldDB" id="E0I5G4"/>
<dbReference type="OrthoDB" id="9788394at2"/>
<organism evidence="9 10">
    <name type="scientific">Paenibacillus curdlanolyticus YK9</name>
    <dbReference type="NCBI Taxonomy" id="717606"/>
    <lineage>
        <taxon>Bacteria</taxon>
        <taxon>Bacillati</taxon>
        <taxon>Bacillota</taxon>
        <taxon>Bacilli</taxon>
        <taxon>Bacillales</taxon>
        <taxon>Paenibacillaceae</taxon>
        <taxon>Paenibacillus</taxon>
    </lineage>
</organism>
<evidence type="ECO:0000256" key="1">
    <source>
        <dbReference type="ARBA" id="ARBA00022490"/>
    </source>
</evidence>
<feature type="domain" description="MobA-like NTP transferase" evidence="8">
    <location>
        <begin position="4"/>
        <end position="154"/>
    </location>
</feature>
<dbReference type="InterPro" id="IPR029044">
    <property type="entry name" value="Nucleotide-diphossugar_trans"/>
</dbReference>
<evidence type="ECO:0000256" key="4">
    <source>
        <dbReference type="ARBA" id="ARBA00022741"/>
    </source>
</evidence>
<name>E0I5G4_9BACL</name>
<evidence type="ECO:0000313" key="9">
    <source>
        <dbReference type="EMBL" id="EFM12206.1"/>
    </source>
</evidence>
<evidence type="ECO:0000256" key="5">
    <source>
        <dbReference type="ARBA" id="ARBA00022842"/>
    </source>
</evidence>
<dbReference type="eggNOG" id="COG0746">
    <property type="taxonomic scope" value="Bacteria"/>
</dbReference>
<keyword evidence="2" id="KW-0808">Transferase</keyword>
<keyword evidence="6" id="KW-0342">GTP-binding</keyword>
<dbReference type="PANTHER" id="PTHR19136:SF81">
    <property type="entry name" value="MOLYBDENUM COFACTOR GUANYLYLTRANSFERASE"/>
    <property type="match status" value="1"/>
</dbReference>
<sequence>MLSGVILAGGSHHATNGENRAFLVLDGETLLERQIREMSSCCSEITIVTNDPRPFLRAVDREIRIITDSYAGKGMLSGIHAGLSLSKNRHVWILGCHMPFPSADAALLLAAQKPEGAEAVMPWINSSAHPLHGIYDRSCVDKVGTLLDGGSMKVSALLHTLQWSEVYEPVFTEHGISSRFIESIHDAQDHERLITQISQCG</sequence>
<evidence type="ECO:0000313" key="10">
    <source>
        <dbReference type="Proteomes" id="UP000005387"/>
    </source>
</evidence>
<dbReference type="SUPFAM" id="SSF53448">
    <property type="entry name" value="Nucleotide-diphospho-sugar transferases"/>
    <property type="match status" value="1"/>
</dbReference>
<evidence type="ECO:0000256" key="2">
    <source>
        <dbReference type="ARBA" id="ARBA00022679"/>
    </source>
</evidence>
<keyword evidence="1" id="KW-0963">Cytoplasm</keyword>
<dbReference type="InterPro" id="IPR013482">
    <property type="entry name" value="Molybde_CF_guanTrfase"/>
</dbReference>
<proteinExistence type="predicted"/>
<evidence type="ECO:0000256" key="3">
    <source>
        <dbReference type="ARBA" id="ARBA00022723"/>
    </source>
</evidence>
<protein>
    <submittedName>
        <fullName evidence="9">Molybdopterin-guanine dinucleotide biosynthesis protein A</fullName>
    </submittedName>
</protein>
<evidence type="ECO:0000256" key="6">
    <source>
        <dbReference type="ARBA" id="ARBA00023134"/>
    </source>
</evidence>
<dbReference type="RefSeq" id="WP_006036901.1">
    <property type="nucleotide sequence ID" value="NZ_AEDD01000002.1"/>
</dbReference>
<gene>
    <name evidence="9" type="ORF">PaecuDRAFT_0886</name>
</gene>
<evidence type="ECO:0000256" key="7">
    <source>
        <dbReference type="ARBA" id="ARBA00023150"/>
    </source>
</evidence>
<dbReference type="Gene3D" id="3.90.550.10">
    <property type="entry name" value="Spore Coat Polysaccharide Biosynthesis Protein SpsA, Chain A"/>
    <property type="match status" value="1"/>
</dbReference>
<dbReference type="GO" id="GO:0005525">
    <property type="term" value="F:GTP binding"/>
    <property type="evidence" value="ECO:0007669"/>
    <property type="project" value="UniProtKB-KW"/>
</dbReference>
<keyword evidence="4" id="KW-0547">Nucleotide-binding</keyword>
<dbReference type="EMBL" id="AEDD01000002">
    <property type="protein sequence ID" value="EFM12206.1"/>
    <property type="molecule type" value="Genomic_DNA"/>
</dbReference>
<dbReference type="CDD" id="cd02503">
    <property type="entry name" value="MobA"/>
    <property type="match status" value="1"/>
</dbReference>
<dbReference type="InterPro" id="IPR025877">
    <property type="entry name" value="MobA-like_NTP_Trfase"/>
</dbReference>
<dbReference type="GO" id="GO:0016779">
    <property type="term" value="F:nucleotidyltransferase activity"/>
    <property type="evidence" value="ECO:0007669"/>
    <property type="project" value="TreeGrafter"/>
</dbReference>
<dbReference type="GO" id="GO:0046872">
    <property type="term" value="F:metal ion binding"/>
    <property type="evidence" value="ECO:0007669"/>
    <property type="project" value="UniProtKB-KW"/>
</dbReference>
<dbReference type="Proteomes" id="UP000005387">
    <property type="component" value="Unassembled WGS sequence"/>
</dbReference>
<keyword evidence="5" id="KW-0460">Magnesium</keyword>
<dbReference type="STRING" id="717606.PaecuDRAFT_0886"/>
<dbReference type="PANTHER" id="PTHR19136">
    <property type="entry name" value="MOLYBDENUM COFACTOR GUANYLYLTRANSFERASE"/>
    <property type="match status" value="1"/>
</dbReference>
<keyword evidence="10" id="KW-1185">Reference proteome</keyword>
<dbReference type="Pfam" id="PF12804">
    <property type="entry name" value="NTP_transf_3"/>
    <property type="match status" value="1"/>
</dbReference>
<reference evidence="9 10" key="1">
    <citation type="submission" date="2010-07" db="EMBL/GenBank/DDBJ databases">
        <title>The draft genome of Paenibacillus curdlanolyticus YK9.</title>
        <authorList>
            <consortium name="US DOE Joint Genome Institute (JGI-PGF)"/>
            <person name="Lucas S."/>
            <person name="Copeland A."/>
            <person name="Lapidus A."/>
            <person name="Cheng J.-F."/>
            <person name="Bruce D."/>
            <person name="Goodwin L."/>
            <person name="Pitluck S."/>
            <person name="Land M.L."/>
            <person name="Hauser L."/>
            <person name="Chang Y.-J."/>
            <person name="Jeffries C."/>
            <person name="Anderson I.J."/>
            <person name="Johnson E."/>
            <person name="Loganathan U."/>
            <person name="Mulhopadhyay B."/>
            <person name="Kyrpides N."/>
            <person name="Woyke T.J."/>
        </authorList>
    </citation>
    <scope>NUCLEOTIDE SEQUENCE [LARGE SCALE GENOMIC DNA]</scope>
    <source>
        <strain evidence="9 10">YK9</strain>
    </source>
</reference>
<keyword evidence="7" id="KW-0501">Molybdenum cofactor biosynthesis</keyword>
<accession>E0I5G4</accession>
<dbReference type="GO" id="GO:0006777">
    <property type="term" value="P:Mo-molybdopterin cofactor biosynthetic process"/>
    <property type="evidence" value="ECO:0007669"/>
    <property type="project" value="UniProtKB-KW"/>
</dbReference>